<evidence type="ECO:0000313" key="1">
    <source>
        <dbReference type="EMBL" id="SDY48631.1"/>
    </source>
</evidence>
<dbReference type="Pfam" id="PF26421">
    <property type="entry name" value="Avidin_like"/>
    <property type="match status" value="1"/>
</dbReference>
<name>A0A1H3K8Y3_9MICO</name>
<dbReference type="STRING" id="381665.SAMN05216554_0469"/>
<evidence type="ECO:0000313" key="2">
    <source>
        <dbReference type="Proteomes" id="UP000198891"/>
    </source>
</evidence>
<sequence length="117" mass="12725">MTESLRTAPTLDGREFVMTSSTNSAVDPESPSRFRYSERDGVIWGDYEGDTVTFGRFVGTREGDFLSVTFVHVMLADGAVVGGTGASRVELDGEGRVRLVEDFEIDGVDHVSICVEV</sequence>
<dbReference type="AlphaFoldDB" id="A0A1H3K8Y3"/>
<accession>A0A1H3K8Y3</accession>
<keyword evidence="2" id="KW-1185">Reference proteome</keyword>
<dbReference type="InterPro" id="IPR058595">
    <property type="entry name" value="Avidin-like"/>
</dbReference>
<protein>
    <submittedName>
        <fullName evidence="1">Uncharacterized protein</fullName>
    </submittedName>
</protein>
<reference evidence="1 2" key="1">
    <citation type="submission" date="2016-10" db="EMBL/GenBank/DDBJ databases">
        <authorList>
            <person name="de Groot N.N."/>
        </authorList>
    </citation>
    <scope>NUCLEOTIDE SEQUENCE [LARGE SCALE GENOMIC DNA]</scope>
    <source>
        <strain evidence="1 2">CGMCC 4.3491</strain>
    </source>
</reference>
<dbReference type="RefSeq" id="WP_245741181.1">
    <property type="nucleotide sequence ID" value="NZ_FNPZ01000001.1"/>
</dbReference>
<proteinExistence type="predicted"/>
<gene>
    <name evidence="1" type="ORF">SAMN05216554_0469</name>
</gene>
<dbReference type="Proteomes" id="UP000198891">
    <property type="component" value="Unassembled WGS sequence"/>
</dbReference>
<dbReference type="EMBL" id="FNPZ01000001">
    <property type="protein sequence ID" value="SDY48631.1"/>
    <property type="molecule type" value="Genomic_DNA"/>
</dbReference>
<organism evidence="1 2">
    <name type="scientific">Herbiconiux ginsengi</name>
    <dbReference type="NCBI Taxonomy" id="381665"/>
    <lineage>
        <taxon>Bacteria</taxon>
        <taxon>Bacillati</taxon>
        <taxon>Actinomycetota</taxon>
        <taxon>Actinomycetes</taxon>
        <taxon>Micrococcales</taxon>
        <taxon>Microbacteriaceae</taxon>
        <taxon>Herbiconiux</taxon>
    </lineage>
</organism>